<dbReference type="InterPro" id="IPR046884">
    <property type="entry name" value="MnmA-like_central"/>
</dbReference>
<proteinExistence type="inferred from homology"/>
<sequence>MAKVFVGLSGGVDSSVAALRLLHAGHEVVGVFIKTWQPDFISCNWEAERLDAMRVAAHLGIPFLTFDAEEAYKKGVADYMIAEYEAGRTPNPDVMCNKEVKFGAFLTFAKAEGANFVATGHYAQNSTDEHGRHLLRGNDSEKDQSYFLWTLTNDQLNHILFPVGDSPKSVIRDEALRARLPTATKHDSQGICFLGQVDMKDFLSHYITTEAGDVLNESGECIGTHDGALYYTLGQRHGFTVTVRGRDEMPHYVIGKDLKKNTITVGNMPQRGQTKTLSLTDMNILTPLTIGETYEAQIRYRQTPFPVRFMAGEGSHGTLEVLVDIETPSPGQSCVLYVGTECLGGGIITE</sequence>
<comment type="caution">
    <text evidence="12">The sequence shown here is derived from an EMBL/GenBank/DDBJ whole genome shotgun (WGS) entry which is preliminary data.</text>
</comment>
<keyword evidence="5 9" id="KW-0067">ATP-binding</keyword>
<dbReference type="Gene3D" id="2.30.30.280">
    <property type="entry name" value="Adenine nucleotide alpha hydrolases-like domains"/>
    <property type="match status" value="1"/>
</dbReference>
<dbReference type="AlphaFoldDB" id="A0A2H0UDL0"/>
<keyword evidence="9" id="KW-0963">Cytoplasm</keyword>
<gene>
    <name evidence="9" type="primary">mnmA</name>
    <name evidence="12" type="ORF">COU16_02565</name>
</gene>
<dbReference type="InterPro" id="IPR023382">
    <property type="entry name" value="MnmA-like_central_sf"/>
</dbReference>
<dbReference type="CDD" id="cd01998">
    <property type="entry name" value="MnmA_TRMU-like"/>
    <property type="match status" value="1"/>
</dbReference>
<evidence type="ECO:0000256" key="8">
    <source>
        <dbReference type="ARBA" id="ARBA00051542"/>
    </source>
</evidence>
<comment type="caution">
    <text evidence="9">Lacks conserved residue(s) required for the propagation of feature annotation.</text>
</comment>
<feature type="active site" description="Nucleophile" evidence="9">
    <location>
        <position position="96"/>
    </location>
</feature>
<dbReference type="PANTHER" id="PTHR11933">
    <property type="entry name" value="TRNA 5-METHYLAMINOMETHYL-2-THIOURIDYLATE -METHYLTRANSFERASE"/>
    <property type="match status" value="1"/>
</dbReference>
<evidence type="ECO:0000256" key="5">
    <source>
        <dbReference type="ARBA" id="ARBA00022840"/>
    </source>
</evidence>
<evidence type="ECO:0000256" key="1">
    <source>
        <dbReference type="ARBA" id="ARBA00022555"/>
    </source>
</evidence>
<keyword evidence="2 9" id="KW-0808">Transferase</keyword>
<evidence type="ECO:0000256" key="2">
    <source>
        <dbReference type="ARBA" id="ARBA00022679"/>
    </source>
</evidence>
<evidence type="ECO:0000259" key="10">
    <source>
        <dbReference type="Pfam" id="PF20258"/>
    </source>
</evidence>
<feature type="domain" description="tRNA-specific 2-thiouridylase MnmA-like C-terminal" evidence="10">
    <location>
        <begin position="278"/>
        <end position="348"/>
    </location>
</feature>
<reference evidence="13" key="1">
    <citation type="submission" date="2017-09" db="EMBL/GenBank/DDBJ databases">
        <title>Depth-based differentiation of microbial function through sediment-hosted aquifers and enrichment of novel symbionts in the deep terrestrial subsurface.</title>
        <authorList>
            <person name="Probst A.J."/>
            <person name="Ladd B."/>
            <person name="Jarett J.K."/>
            <person name="Geller-Mcgrath D.E."/>
            <person name="Sieber C.M.K."/>
            <person name="Emerson J.B."/>
            <person name="Anantharaman K."/>
            <person name="Thomas B.C."/>
            <person name="Malmstrom R."/>
            <person name="Stieglmeier M."/>
            <person name="Klingl A."/>
            <person name="Woyke T."/>
            <person name="Ryan C.M."/>
            <person name="Banfield J.F."/>
        </authorList>
    </citation>
    <scope>NUCLEOTIDE SEQUENCE [LARGE SCALE GENOMIC DNA]</scope>
</reference>
<comment type="catalytic activity">
    <reaction evidence="8 9">
        <text>S-sulfanyl-L-cysteinyl-[protein] + uridine(34) in tRNA + AH2 + ATP = 2-thiouridine(34) in tRNA + L-cysteinyl-[protein] + A + AMP + diphosphate + H(+)</text>
        <dbReference type="Rhea" id="RHEA:47032"/>
        <dbReference type="Rhea" id="RHEA-COMP:10131"/>
        <dbReference type="Rhea" id="RHEA-COMP:11726"/>
        <dbReference type="Rhea" id="RHEA-COMP:11727"/>
        <dbReference type="Rhea" id="RHEA-COMP:11728"/>
        <dbReference type="ChEBI" id="CHEBI:13193"/>
        <dbReference type="ChEBI" id="CHEBI:15378"/>
        <dbReference type="ChEBI" id="CHEBI:17499"/>
        <dbReference type="ChEBI" id="CHEBI:29950"/>
        <dbReference type="ChEBI" id="CHEBI:30616"/>
        <dbReference type="ChEBI" id="CHEBI:33019"/>
        <dbReference type="ChEBI" id="CHEBI:61963"/>
        <dbReference type="ChEBI" id="CHEBI:65315"/>
        <dbReference type="ChEBI" id="CHEBI:87170"/>
        <dbReference type="ChEBI" id="CHEBI:456215"/>
        <dbReference type="EC" id="2.8.1.13"/>
    </reaction>
</comment>
<feature type="region of interest" description="Interaction with tRNA" evidence="9">
    <location>
        <begin position="142"/>
        <end position="144"/>
    </location>
</feature>
<feature type="active site" description="Cysteine persulfide intermediate" evidence="9">
    <location>
        <position position="192"/>
    </location>
</feature>
<evidence type="ECO:0000313" key="12">
    <source>
        <dbReference type="EMBL" id="PIR84440.1"/>
    </source>
</evidence>
<evidence type="ECO:0000256" key="6">
    <source>
        <dbReference type="ARBA" id="ARBA00022884"/>
    </source>
</evidence>
<evidence type="ECO:0000313" key="13">
    <source>
        <dbReference type="Proteomes" id="UP000229344"/>
    </source>
</evidence>
<dbReference type="HAMAP" id="MF_00144">
    <property type="entry name" value="tRNA_thiouridyl_MnmA"/>
    <property type="match status" value="1"/>
</dbReference>
<feature type="region of interest" description="Interaction with target base in tRNA" evidence="9">
    <location>
        <begin position="91"/>
        <end position="93"/>
    </location>
</feature>
<dbReference type="Pfam" id="PF20258">
    <property type="entry name" value="tRNA_Me_trans_C"/>
    <property type="match status" value="1"/>
</dbReference>
<feature type="domain" description="tRNA-specific 2-thiouridylase MnmA-like central" evidence="11">
    <location>
        <begin position="200"/>
        <end position="266"/>
    </location>
</feature>
<feature type="site" description="Interaction with tRNA" evidence="9">
    <location>
        <position position="121"/>
    </location>
</feature>
<dbReference type="GO" id="GO:0000049">
    <property type="term" value="F:tRNA binding"/>
    <property type="evidence" value="ECO:0007669"/>
    <property type="project" value="UniProtKB-KW"/>
</dbReference>
<comment type="similarity">
    <text evidence="9">Belongs to the MnmA/TRMU family.</text>
</comment>
<dbReference type="Proteomes" id="UP000229344">
    <property type="component" value="Unassembled WGS sequence"/>
</dbReference>
<dbReference type="InterPro" id="IPR046885">
    <property type="entry name" value="MnmA-like_C"/>
</dbReference>
<evidence type="ECO:0000256" key="9">
    <source>
        <dbReference type="HAMAP-Rule" id="MF_00144"/>
    </source>
</evidence>
<dbReference type="Gene3D" id="2.40.30.10">
    <property type="entry name" value="Translation factors"/>
    <property type="match status" value="1"/>
</dbReference>
<evidence type="ECO:0000259" key="11">
    <source>
        <dbReference type="Pfam" id="PF20259"/>
    </source>
</evidence>
<evidence type="ECO:0000256" key="4">
    <source>
        <dbReference type="ARBA" id="ARBA00022741"/>
    </source>
</evidence>
<evidence type="ECO:0000256" key="7">
    <source>
        <dbReference type="ARBA" id="ARBA00023157"/>
    </source>
</evidence>
<dbReference type="Pfam" id="PF03054">
    <property type="entry name" value="tRNA_Me_trans"/>
    <property type="match status" value="1"/>
</dbReference>
<feature type="site" description="Interaction with tRNA" evidence="9">
    <location>
        <position position="332"/>
    </location>
</feature>
<feature type="binding site" evidence="9">
    <location>
        <position position="33"/>
    </location>
    <ligand>
        <name>ATP</name>
        <dbReference type="ChEBI" id="CHEBI:30616"/>
    </ligand>
</feature>
<dbReference type="NCBIfam" id="NF001138">
    <property type="entry name" value="PRK00143.1"/>
    <property type="match status" value="1"/>
</dbReference>
<dbReference type="PANTHER" id="PTHR11933:SF5">
    <property type="entry name" value="MITOCHONDRIAL TRNA-SPECIFIC 2-THIOURIDYLASE 1"/>
    <property type="match status" value="1"/>
</dbReference>
<dbReference type="GO" id="GO:0005524">
    <property type="term" value="F:ATP binding"/>
    <property type="evidence" value="ECO:0007669"/>
    <property type="project" value="UniProtKB-KW"/>
</dbReference>
<dbReference type="GO" id="GO:0005737">
    <property type="term" value="C:cytoplasm"/>
    <property type="evidence" value="ECO:0007669"/>
    <property type="project" value="UniProtKB-SubCell"/>
</dbReference>
<keyword evidence="4 9" id="KW-0547">Nucleotide-binding</keyword>
<keyword evidence="7" id="KW-1015">Disulfide bond</keyword>
<dbReference type="Pfam" id="PF20259">
    <property type="entry name" value="tRNA_Me_trans_M"/>
    <property type="match status" value="1"/>
</dbReference>
<dbReference type="GO" id="GO:0103016">
    <property type="term" value="F:tRNA-uridine 2-sulfurtransferase activity"/>
    <property type="evidence" value="ECO:0007669"/>
    <property type="project" value="UniProtKB-EC"/>
</dbReference>
<accession>A0A2H0UDL0</accession>
<evidence type="ECO:0000256" key="3">
    <source>
        <dbReference type="ARBA" id="ARBA00022694"/>
    </source>
</evidence>
<dbReference type="EMBL" id="PFBI01000006">
    <property type="protein sequence ID" value="PIR84440.1"/>
    <property type="molecule type" value="Genomic_DNA"/>
</dbReference>
<keyword evidence="1 9" id="KW-0820">tRNA-binding</keyword>
<dbReference type="EC" id="2.8.1.13" evidence="9"/>
<keyword evidence="6 9" id="KW-0694">RNA-binding</keyword>
<protein>
    <recommendedName>
        <fullName evidence="9">tRNA-specific 2-thiouridylase MnmA</fullName>
        <ecNumber evidence="9">2.8.1.13</ecNumber>
    </recommendedName>
</protein>
<comment type="function">
    <text evidence="9">Catalyzes the 2-thiolation of uridine at the wobble position (U34) of tRNA, leading to the formation of s(2)U34.</text>
</comment>
<organism evidence="12 13">
    <name type="scientific">Candidatus Kaiserbacteria bacterium CG10_big_fil_rev_8_21_14_0_10_47_16</name>
    <dbReference type="NCBI Taxonomy" id="1974608"/>
    <lineage>
        <taxon>Bacteria</taxon>
        <taxon>Candidatus Kaiseribacteriota</taxon>
    </lineage>
</organism>
<feature type="binding site" evidence="9">
    <location>
        <begin position="7"/>
        <end position="14"/>
    </location>
    <ligand>
        <name>ATP</name>
        <dbReference type="ChEBI" id="CHEBI:30616"/>
    </ligand>
</feature>
<name>A0A2H0UDL0_9BACT</name>
<dbReference type="NCBIfam" id="TIGR00420">
    <property type="entry name" value="trmU"/>
    <property type="match status" value="1"/>
</dbReference>
<comment type="subcellular location">
    <subcellularLocation>
        <location evidence="9">Cytoplasm</location>
    </subcellularLocation>
</comment>
<feature type="binding site" evidence="9">
    <location>
        <position position="120"/>
    </location>
    <ligand>
        <name>ATP</name>
        <dbReference type="ChEBI" id="CHEBI:30616"/>
    </ligand>
</feature>
<dbReference type="GO" id="GO:0002143">
    <property type="term" value="P:tRNA wobble position uridine thiolation"/>
    <property type="evidence" value="ECO:0007669"/>
    <property type="project" value="TreeGrafter"/>
</dbReference>
<dbReference type="SUPFAM" id="SSF52402">
    <property type="entry name" value="Adenine nucleotide alpha hydrolases-like"/>
    <property type="match status" value="1"/>
</dbReference>
<dbReference type="InterPro" id="IPR014729">
    <property type="entry name" value="Rossmann-like_a/b/a_fold"/>
</dbReference>
<dbReference type="Gene3D" id="3.40.50.620">
    <property type="entry name" value="HUPs"/>
    <property type="match status" value="1"/>
</dbReference>
<dbReference type="InterPro" id="IPR004506">
    <property type="entry name" value="MnmA-like"/>
</dbReference>
<keyword evidence="3 9" id="KW-0819">tRNA processing</keyword>
<feature type="region of interest" description="Interaction with tRNA" evidence="9">
    <location>
        <begin position="299"/>
        <end position="300"/>
    </location>
</feature>